<dbReference type="GeneID" id="7838837"/>
<evidence type="ECO:0000256" key="1">
    <source>
        <dbReference type="SAM" id="MobiDB-lite"/>
    </source>
</evidence>
<dbReference type="EMBL" id="GG662644">
    <property type="protein sequence ID" value="EAR99111.1"/>
    <property type="molecule type" value="Genomic_DNA"/>
</dbReference>
<evidence type="ECO:0000313" key="3">
    <source>
        <dbReference type="EMBL" id="EAR99111.1"/>
    </source>
</evidence>
<organism evidence="3 4">
    <name type="scientific">Tetrahymena thermophila (strain SB210)</name>
    <dbReference type="NCBI Taxonomy" id="312017"/>
    <lineage>
        <taxon>Eukaryota</taxon>
        <taxon>Sar</taxon>
        <taxon>Alveolata</taxon>
        <taxon>Ciliophora</taxon>
        <taxon>Intramacronucleata</taxon>
        <taxon>Oligohymenophorea</taxon>
        <taxon>Hymenostomatida</taxon>
        <taxon>Tetrahymenina</taxon>
        <taxon>Tetrahymenidae</taxon>
        <taxon>Tetrahymena</taxon>
    </lineage>
</organism>
<feature type="region of interest" description="Disordered" evidence="1">
    <location>
        <begin position="170"/>
        <end position="315"/>
    </location>
</feature>
<evidence type="ECO:0000259" key="2">
    <source>
        <dbReference type="Pfam" id="PF12572"/>
    </source>
</evidence>
<feature type="compositionally biased region" description="Polar residues" evidence="1">
    <location>
        <begin position="306"/>
        <end position="315"/>
    </location>
</feature>
<feature type="compositionally biased region" description="Basic and acidic residues" evidence="1">
    <location>
        <begin position="1"/>
        <end position="20"/>
    </location>
</feature>
<keyword evidence="4" id="KW-1185">Reference proteome</keyword>
<evidence type="ECO:0000313" key="4">
    <source>
        <dbReference type="Proteomes" id="UP000009168"/>
    </source>
</evidence>
<dbReference type="OrthoDB" id="309153at2759"/>
<protein>
    <recommendedName>
        <fullName evidence="2">DUF3752 domain-containing protein</fullName>
    </recommendedName>
</protein>
<feature type="region of interest" description="Disordered" evidence="1">
    <location>
        <begin position="1"/>
        <end position="79"/>
    </location>
</feature>
<feature type="compositionally biased region" description="Low complexity" evidence="1">
    <location>
        <begin position="246"/>
        <end position="255"/>
    </location>
</feature>
<feature type="region of interest" description="Disordered" evidence="1">
    <location>
        <begin position="350"/>
        <end position="373"/>
    </location>
</feature>
<dbReference type="AlphaFoldDB" id="Q23RD7"/>
<feature type="compositionally biased region" description="Basic and acidic residues" evidence="1">
    <location>
        <begin position="37"/>
        <end position="60"/>
    </location>
</feature>
<feature type="compositionally biased region" description="Polar residues" evidence="1">
    <location>
        <begin position="285"/>
        <end position="295"/>
    </location>
</feature>
<dbReference type="InParanoid" id="Q23RD7"/>
<accession>Q23RD7</accession>
<feature type="compositionally biased region" description="Acidic residues" evidence="1">
    <location>
        <begin position="227"/>
        <end position="243"/>
    </location>
</feature>
<dbReference type="Proteomes" id="UP000009168">
    <property type="component" value="Unassembled WGS sequence"/>
</dbReference>
<proteinExistence type="predicted"/>
<dbReference type="Pfam" id="PF12572">
    <property type="entry name" value="DUF3752"/>
    <property type="match status" value="1"/>
</dbReference>
<dbReference type="KEGG" id="tet:TTHERM_00388520"/>
<dbReference type="eggNOG" id="ENOG502SWVY">
    <property type="taxonomic scope" value="Eukaryota"/>
</dbReference>
<dbReference type="RefSeq" id="XP_001019356.1">
    <property type="nucleotide sequence ID" value="XM_001019356.1"/>
</dbReference>
<feature type="compositionally biased region" description="Basic and acidic residues" evidence="1">
    <location>
        <begin position="171"/>
        <end position="180"/>
    </location>
</feature>
<reference evidence="4" key="1">
    <citation type="journal article" date="2006" name="PLoS Biol.">
        <title>Macronuclear genome sequence of the ciliate Tetrahymena thermophila, a model eukaryote.</title>
        <authorList>
            <person name="Eisen J.A."/>
            <person name="Coyne R.S."/>
            <person name="Wu M."/>
            <person name="Wu D."/>
            <person name="Thiagarajan M."/>
            <person name="Wortman J.R."/>
            <person name="Badger J.H."/>
            <person name="Ren Q."/>
            <person name="Amedeo P."/>
            <person name="Jones K.M."/>
            <person name="Tallon L.J."/>
            <person name="Delcher A.L."/>
            <person name="Salzberg S.L."/>
            <person name="Silva J.C."/>
            <person name="Haas B.J."/>
            <person name="Majoros W.H."/>
            <person name="Farzad M."/>
            <person name="Carlton J.M."/>
            <person name="Smith R.K. Jr."/>
            <person name="Garg J."/>
            <person name="Pearlman R.E."/>
            <person name="Karrer K.M."/>
            <person name="Sun L."/>
            <person name="Manning G."/>
            <person name="Elde N.C."/>
            <person name="Turkewitz A.P."/>
            <person name="Asai D.J."/>
            <person name="Wilkes D.E."/>
            <person name="Wang Y."/>
            <person name="Cai H."/>
            <person name="Collins K."/>
            <person name="Stewart B.A."/>
            <person name="Lee S.R."/>
            <person name="Wilamowska K."/>
            <person name="Weinberg Z."/>
            <person name="Ruzzo W.L."/>
            <person name="Wloga D."/>
            <person name="Gaertig J."/>
            <person name="Frankel J."/>
            <person name="Tsao C.-C."/>
            <person name="Gorovsky M.A."/>
            <person name="Keeling P.J."/>
            <person name="Waller R.F."/>
            <person name="Patron N.J."/>
            <person name="Cherry J.M."/>
            <person name="Stover N.A."/>
            <person name="Krieger C.J."/>
            <person name="del Toro C."/>
            <person name="Ryder H.F."/>
            <person name="Williamson S.C."/>
            <person name="Barbeau R.A."/>
            <person name="Hamilton E.P."/>
            <person name="Orias E."/>
        </authorList>
    </citation>
    <scope>NUCLEOTIDE SEQUENCE [LARGE SCALE GENOMIC DNA]</scope>
    <source>
        <strain evidence="4">SB210</strain>
    </source>
</reference>
<name>Q23RD7_TETTS</name>
<gene>
    <name evidence="3" type="ORF">TTHERM_00388520</name>
</gene>
<sequence>MSGGDRDKRKKEDDIDEQKNKGHRTLNKKLKKKRKHEKEVQKEKKLKKKEYQEKRDKYREQYFAQAQKPKKKNNKDSKGIKIHKLQKTLNKFLKIYEDDIEDFKSIFTSLDEGEEIEIQDIENPKIRKYLAKIFKYLKIKQKSGKPGFRKSLKTDFSLSTYMFNVINEAINQDKESKSDIDSDNEGDNQDSDKESQNSNYDSDSSSDDEDEKVKEKKPSKKLKKNSEDEDSDDLSDKDDDDEESNQKNQKQQSKQLGPQLPSVIGPQIPNQIGPLIPSQIGPRAPSNSVGPSLISQEEKQKFIEGSISQPQQKANNDWLAQDLDSFLNDSFKEVEASNVKKFLLNQKVDHNKKKVGQSLDSSRLAPGSAPIDLEHIQIDDSEARQSASEYESKYRNKTLMEMHQENLLKKKQQQGKDTFRKPFDRNEDLIIRKTDSKKLMAAIKDSFQHGPKFQPAKN</sequence>
<dbReference type="InterPro" id="IPR022226">
    <property type="entry name" value="DUF3752"/>
</dbReference>
<feature type="compositionally biased region" description="Basic residues" evidence="1">
    <location>
        <begin position="21"/>
        <end position="36"/>
    </location>
</feature>
<dbReference type="HOGENOM" id="CLU_597871_0_0_1"/>
<feature type="domain" description="DUF3752" evidence="2">
    <location>
        <begin position="377"/>
        <end position="454"/>
    </location>
</feature>